<reference evidence="2 3" key="1">
    <citation type="submission" date="2014-07" db="EMBL/GenBank/DDBJ databases">
        <authorList>
            <person name="McCorrison J."/>
            <person name="Sanka R."/>
            <person name="Torralba M."/>
            <person name="Gillis M."/>
            <person name="Haft D.H."/>
            <person name="Methe B."/>
            <person name="Sutton G."/>
            <person name="Nelson K.E."/>
        </authorList>
    </citation>
    <scope>NUCLEOTIDE SEQUENCE [LARGE SCALE GENOMIC DNA]</scope>
    <source>
        <strain evidence="2 3">DNF00853</strain>
    </source>
</reference>
<protein>
    <recommendedName>
        <fullName evidence="1">Outer membrane protein beta-barrel domain-containing protein</fullName>
    </recommendedName>
</protein>
<proteinExistence type="predicted"/>
<dbReference type="Gene3D" id="2.60.40.1120">
    <property type="entry name" value="Carboxypeptidase-like, regulatory domain"/>
    <property type="match status" value="1"/>
</dbReference>
<dbReference type="Pfam" id="PF14905">
    <property type="entry name" value="OMP_b-brl_3"/>
    <property type="match status" value="1"/>
</dbReference>
<sequence length="752" mass="85326">MFIAVGGKAQKQLSGLVVDTNGQPIISASVIVQSKDTAEHNVQITVTNADGKFFFHSVPFPYRLTIQHMAYVDSQMSDSSVNVRVVLKEKENILGEVFVKGNRPMVSTRDDGGIAFSGEQMRQHRPVETALEMIEALPMMEKNGEGFMLMGATETSILINGKKKMLSDEQLINYLKTIPVSEVRSLDVYYSTPSKFGVRGASVNIVMSAPKHEDLHFRGEGFVSVNHGNSMKMDGGTNFSLSSKKWSLNAGYTESNVSKLRHQTLEAVHTLDGVEHLVLQTTQTSSISKDKTAVMNLTVSPNDNVTMDVDYVYLHKSPRNTVDFNSRMNQQSFNGNTLSRYSSDAHNVRASLTYKDVEIGGEYEHFQEDANQIIEFNKNQTGNNDHNQLYNGLNVYLNGESVLFNRTIEYGVDGTMRSTTNYVGENKSSTLTLTQKEFETTAYLGVRFPLGKSGFFNTSIQGEFINSTYKREYGHKEKLWRDFDIYPTFTLMYKFTPLHIIQASLTSTKYYPSYWANASYSSYIDNYSRIEGNPQLSPSRKYALNVNYILKSKYIFGLFGESHQNYFTQLLKLQNEEIAAVYKYFNIHKSQRLGVMAIVPINWMRSFDTKCTFMGFYMHQKGCIDDIPLNKTTFSGRTSISNTIHLFGNNMMAELGGWVQLPVIQGIYDVKAMWTINSKMSWKTPIRGLSVSIKAEDLFNTLKSRVRSNVTQKRFSFRNYGDSRNFSFTLRYVFNGYKAKEVKSVSNERLGF</sequence>
<evidence type="ECO:0000259" key="1">
    <source>
        <dbReference type="Pfam" id="PF14905"/>
    </source>
</evidence>
<dbReference type="Proteomes" id="UP000029556">
    <property type="component" value="Unassembled WGS sequence"/>
</dbReference>
<dbReference type="AlphaFoldDB" id="A0A095ZJ23"/>
<dbReference type="InterPro" id="IPR008969">
    <property type="entry name" value="CarboxyPept-like_regulatory"/>
</dbReference>
<dbReference type="EMBL" id="JRNN01000072">
    <property type="protein sequence ID" value="KGF34326.1"/>
    <property type="molecule type" value="Genomic_DNA"/>
</dbReference>
<dbReference type="SUPFAM" id="SSF56935">
    <property type="entry name" value="Porins"/>
    <property type="match status" value="1"/>
</dbReference>
<accession>A0A095ZJ23</accession>
<comment type="caution">
    <text evidence="2">The sequence shown here is derived from an EMBL/GenBank/DDBJ whole genome shotgun (WGS) entry which is preliminary data.</text>
</comment>
<organism evidence="2 3">
    <name type="scientific">Hoylesella buccalis DNF00853</name>
    <dbReference type="NCBI Taxonomy" id="1401074"/>
    <lineage>
        <taxon>Bacteria</taxon>
        <taxon>Pseudomonadati</taxon>
        <taxon>Bacteroidota</taxon>
        <taxon>Bacteroidia</taxon>
        <taxon>Bacteroidales</taxon>
        <taxon>Prevotellaceae</taxon>
        <taxon>Hoylesella</taxon>
    </lineage>
</organism>
<dbReference type="Pfam" id="PF13620">
    <property type="entry name" value="CarboxypepD_reg"/>
    <property type="match status" value="1"/>
</dbReference>
<dbReference type="InterPro" id="IPR041700">
    <property type="entry name" value="OMP_b-brl_3"/>
</dbReference>
<dbReference type="RefSeq" id="WP_036873637.1">
    <property type="nucleotide sequence ID" value="NZ_JRNN01000072.1"/>
</dbReference>
<dbReference type="SUPFAM" id="SSF49464">
    <property type="entry name" value="Carboxypeptidase regulatory domain-like"/>
    <property type="match status" value="1"/>
</dbReference>
<gene>
    <name evidence="2" type="ORF">HMPREF2137_08950</name>
</gene>
<evidence type="ECO:0000313" key="3">
    <source>
        <dbReference type="Proteomes" id="UP000029556"/>
    </source>
</evidence>
<name>A0A095ZJ23_9BACT</name>
<evidence type="ECO:0000313" key="2">
    <source>
        <dbReference type="EMBL" id="KGF34326.1"/>
    </source>
</evidence>
<feature type="domain" description="Outer membrane protein beta-barrel" evidence="1">
    <location>
        <begin position="344"/>
        <end position="732"/>
    </location>
</feature>